<evidence type="ECO:0000256" key="2">
    <source>
        <dbReference type="ARBA" id="ARBA00004893"/>
    </source>
</evidence>
<dbReference type="RefSeq" id="WP_306976155.1">
    <property type="nucleotide sequence ID" value="NZ_JAUSTQ010000005.1"/>
</dbReference>
<dbReference type="InterPro" id="IPR013785">
    <property type="entry name" value="Aldolase_TIM"/>
</dbReference>
<dbReference type="InterPro" id="IPR004393">
    <property type="entry name" value="NadC"/>
</dbReference>
<dbReference type="EC" id="2.4.2.19" evidence="4"/>
<evidence type="ECO:0000256" key="6">
    <source>
        <dbReference type="ARBA" id="ARBA00022676"/>
    </source>
</evidence>
<evidence type="ECO:0000256" key="10">
    <source>
        <dbReference type="PIRNR" id="PIRNR006250"/>
    </source>
</evidence>
<evidence type="ECO:0000259" key="12">
    <source>
        <dbReference type="Pfam" id="PF02749"/>
    </source>
</evidence>
<sequence length="282" mass="31839">MNKLKLKQMLTHFFNEDIGDYDVTTDYLFNEQDRSQLIITAKESGIFCGESIIYEGYTLLDHTMHIEVLVCDGEKISPGDAIAYITGPINTLLKGERVILNMIQRLSGIATTTAQAVELLNDHHIRISDTRKTTPGLRMLEKYAVRVGGGVNHRLRLDDAVLIKDNHIAFFGSVKKAIHQIRRQIGHMIKVEVEIEDEDQLLEAIEADFDVIMIDNTDITTITNWVKLIPESKIVELSGGITPEDLPRYRGLPIDVISMGYLTHHIQALDLSATHQPIKERV</sequence>
<dbReference type="PANTHER" id="PTHR32179:SF3">
    <property type="entry name" value="NICOTINATE-NUCLEOTIDE PYROPHOSPHORYLASE [CARBOXYLATING]"/>
    <property type="match status" value="1"/>
</dbReference>
<dbReference type="Pfam" id="PF01729">
    <property type="entry name" value="QRPTase_C"/>
    <property type="match status" value="1"/>
</dbReference>
<dbReference type="InterPro" id="IPR027277">
    <property type="entry name" value="NadC/ModD"/>
</dbReference>
<keyword evidence="14" id="KW-1185">Reference proteome</keyword>
<evidence type="ECO:0000256" key="8">
    <source>
        <dbReference type="ARBA" id="ARBA00033102"/>
    </source>
</evidence>
<evidence type="ECO:0000313" key="13">
    <source>
        <dbReference type="EMBL" id="MDQ0159573.1"/>
    </source>
</evidence>
<dbReference type="PANTHER" id="PTHR32179">
    <property type="entry name" value="NICOTINATE-NUCLEOTIDE PYROPHOSPHORYLASE [CARBOXYLATING]"/>
    <property type="match status" value="1"/>
</dbReference>
<feature type="domain" description="Quinolinate phosphoribosyl transferase N-terminal" evidence="12">
    <location>
        <begin position="22"/>
        <end position="107"/>
    </location>
</feature>
<dbReference type="CDD" id="cd01572">
    <property type="entry name" value="QPRTase"/>
    <property type="match status" value="1"/>
</dbReference>
<evidence type="ECO:0000256" key="9">
    <source>
        <dbReference type="ARBA" id="ARBA00047445"/>
    </source>
</evidence>
<evidence type="ECO:0000259" key="11">
    <source>
        <dbReference type="Pfam" id="PF01729"/>
    </source>
</evidence>
<evidence type="ECO:0000256" key="4">
    <source>
        <dbReference type="ARBA" id="ARBA00011944"/>
    </source>
</evidence>
<keyword evidence="7 10" id="KW-0808">Transferase</keyword>
<comment type="function">
    <text evidence="1">Involved in the catabolism of quinolinic acid (QA).</text>
</comment>
<dbReference type="InterPro" id="IPR022412">
    <property type="entry name" value="Quinolinate_PRibosylTrfase_N"/>
</dbReference>
<evidence type="ECO:0000313" key="14">
    <source>
        <dbReference type="Proteomes" id="UP001224359"/>
    </source>
</evidence>
<keyword evidence="5" id="KW-0662">Pyridine nucleotide biosynthesis</keyword>
<dbReference type="InterPro" id="IPR036068">
    <property type="entry name" value="Nicotinate_pribotase-like_C"/>
</dbReference>
<evidence type="ECO:0000256" key="7">
    <source>
        <dbReference type="ARBA" id="ARBA00022679"/>
    </source>
</evidence>
<name>A0ABT9VF62_9BACI</name>
<dbReference type="Proteomes" id="UP001224359">
    <property type="component" value="Unassembled WGS sequence"/>
</dbReference>
<dbReference type="InterPro" id="IPR002638">
    <property type="entry name" value="Quinolinate_PRibosylTrfase_C"/>
</dbReference>
<dbReference type="SUPFAM" id="SSF54675">
    <property type="entry name" value="Nicotinate/Quinolinate PRTase N-terminal domain-like"/>
    <property type="match status" value="1"/>
</dbReference>
<comment type="pathway">
    <text evidence="2">Cofactor biosynthesis; NAD(+) biosynthesis; nicotinate D-ribonucleotide from quinolinate: step 1/1.</text>
</comment>
<dbReference type="SUPFAM" id="SSF51690">
    <property type="entry name" value="Nicotinate/Quinolinate PRTase C-terminal domain-like"/>
    <property type="match status" value="1"/>
</dbReference>
<gene>
    <name evidence="13" type="ORF">J2S77_001557</name>
</gene>
<dbReference type="Gene3D" id="3.20.20.70">
    <property type="entry name" value="Aldolase class I"/>
    <property type="match status" value="1"/>
</dbReference>
<comment type="similarity">
    <text evidence="3 10">Belongs to the NadC/ModD family.</text>
</comment>
<keyword evidence="6 10" id="KW-0328">Glycosyltransferase</keyword>
<dbReference type="EMBL" id="JAUSTQ010000005">
    <property type="protein sequence ID" value="MDQ0159573.1"/>
    <property type="molecule type" value="Genomic_DNA"/>
</dbReference>
<proteinExistence type="inferred from homology"/>
<evidence type="ECO:0000256" key="5">
    <source>
        <dbReference type="ARBA" id="ARBA00022642"/>
    </source>
</evidence>
<reference evidence="13 14" key="1">
    <citation type="submission" date="2023-07" db="EMBL/GenBank/DDBJ databases">
        <title>Genomic Encyclopedia of Type Strains, Phase IV (KMG-IV): sequencing the most valuable type-strain genomes for metagenomic binning, comparative biology and taxonomic classification.</title>
        <authorList>
            <person name="Goeker M."/>
        </authorList>
    </citation>
    <scope>NUCLEOTIDE SEQUENCE [LARGE SCALE GENOMIC DNA]</scope>
    <source>
        <strain evidence="13 14">DSM 16460</strain>
    </source>
</reference>
<organism evidence="13 14">
    <name type="scientific">Alkalibacillus salilacus</name>
    <dbReference type="NCBI Taxonomy" id="284582"/>
    <lineage>
        <taxon>Bacteria</taxon>
        <taxon>Bacillati</taxon>
        <taxon>Bacillota</taxon>
        <taxon>Bacilli</taxon>
        <taxon>Bacillales</taxon>
        <taxon>Bacillaceae</taxon>
        <taxon>Alkalibacillus</taxon>
    </lineage>
</organism>
<dbReference type="PIRSF" id="PIRSF006250">
    <property type="entry name" value="NadC_ModD"/>
    <property type="match status" value="1"/>
</dbReference>
<feature type="domain" description="Quinolinate phosphoribosyl transferase C-terminal" evidence="11">
    <location>
        <begin position="109"/>
        <end position="272"/>
    </location>
</feature>
<comment type="caution">
    <text evidence="13">The sequence shown here is derived from an EMBL/GenBank/DDBJ whole genome shotgun (WGS) entry which is preliminary data.</text>
</comment>
<evidence type="ECO:0000256" key="1">
    <source>
        <dbReference type="ARBA" id="ARBA00003237"/>
    </source>
</evidence>
<accession>A0ABT9VF62</accession>
<dbReference type="Gene3D" id="3.90.1170.20">
    <property type="entry name" value="Quinolinate phosphoribosyl transferase, N-terminal domain"/>
    <property type="match status" value="1"/>
</dbReference>
<evidence type="ECO:0000256" key="3">
    <source>
        <dbReference type="ARBA" id="ARBA00009400"/>
    </source>
</evidence>
<comment type="catalytic activity">
    <reaction evidence="9">
        <text>nicotinate beta-D-ribonucleotide + CO2 + diphosphate = quinolinate + 5-phospho-alpha-D-ribose 1-diphosphate + 2 H(+)</text>
        <dbReference type="Rhea" id="RHEA:12733"/>
        <dbReference type="ChEBI" id="CHEBI:15378"/>
        <dbReference type="ChEBI" id="CHEBI:16526"/>
        <dbReference type="ChEBI" id="CHEBI:29959"/>
        <dbReference type="ChEBI" id="CHEBI:33019"/>
        <dbReference type="ChEBI" id="CHEBI:57502"/>
        <dbReference type="ChEBI" id="CHEBI:58017"/>
        <dbReference type="EC" id="2.4.2.19"/>
    </reaction>
</comment>
<dbReference type="Pfam" id="PF02749">
    <property type="entry name" value="QRPTase_N"/>
    <property type="match status" value="1"/>
</dbReference>
<dbReference type="InterPro" id="IPR037128">
    <property type="entry name" value="Quinolinate_PRibosylTase_N_sf"/>
</dbReference>
<protein>
    <recommendedName>
        <fullName evidence="4">nicotinate-nucleotide diphosphorylase (carboxylating)</fullName>
        <ecNumber evidence="4">2.4.2.19</ecNumber>
    </recommendedName>
    <alternativeName>
        <fullName evidence="8">Quinolinate phosphoribosyltransferase [decarboxylating]</fullName>
    </alternativeName>
</protein>
<dbReference type="NCBIfam" id="TIGR00078">
    <property type="entry name" value="nadC"/>
    <property type="match status" value="1"/>
</dbReference>
<dbReference type="GO" id="GO:0004514">
    <property type="term" value="F:nicotinate-nucleotide diphosphorylase (carboxylating) activity"/>
    <property type="evidence" value="ECO:0007669"/>
    <property type="project" value="UniProtKB-EC"/>
</dbReference>